<evidence type="ECO:0008006" key="3">
    <source>
        <dbReference type="Google" id="ProtNLM"/>
    </source>
</evidence>
<organism evidence="2">
    <name type="scientific">marine sediment metagenome</name>
    <dbReference type="NCBI Taxonomy" id="412755"/>
    <lineage>
        <taxon>unclassified sequences</taxon>
        <taxon>metagenomes</taxon>
        <taxon>ecological metagenomes</taxon>
    </lineage>
</organism>
<feature type="region of interest" description="Disordered" evidence="1">
    <location>
        <begin position="200"/>
        <end position="226"/>
    </location>
</feature>
<feature type="non-terminal residue" evidence="2">
    <location>
        <position position="1"/>
    </location>
</feature>
<dbReference type="AlphaFoldDB" id="X1DWP8"/>
<evidence type="ECO:0000256" key="1">
    <source>
        <dbReference type="SAM" id="MobiDB-lite"/>
    </source>
</evidence>
<accession>X1DWP8</accession>
<dbReference type="InterPro" id="IPR013320">
    <property type="entry name" value="ConA-like_dom_sf"/>
</dbReference>
<dbReference type="EMBL" id="BART01031275">
    <property type="protein sequence ID" value="GAH12615.1"/>
    <property type="molecule type" value="Genomic_DNA"/>
</dbReference>
<name>X1DWP8_9ZZZZ</name>
<gene>
    <name evidence="2" type="ORF">S01H4_54364</name>
</gene>
<sequence>LNRIIRRVIILICLAVSAVSHADTTDGLAVWWTFSEGENGLQDRTVSAGIDTNNTYLTETGGATVEAGKGVLGPVASKFSAWHGGAGNETEYRNYEGITIWLRYNAAKPGEYGALWRDSGPGGWVCVFVHNANKSKRDVSLILGKENPLGVIAAKAPQLRTTDTLELACTYDNNTGEARIHVGAGSGDSKVYTEKLKPGLLSDMGDETSPTVGNGPRHKNDGDHFRSQIDELRIYNRVLTEDEIKAIEPVADETSKT</sequence>
<reference evidence="2" key="1">
    <citation type="journal article" date="2014" name="Front. Microbiol.">
        <title>High frequency of phylogenetically diverse reductive dehalogenase-homologous genes in deep subseafloor sedimentary metagenomes.</title>
        <authorList>
            <person name="Kawai M."/>
            <person name="Futagami T."/>
            <person name="Toyoda A."/>
            <person name="Takaki Y."/>
            <person name="Nishi S."/>
            <person name="Hori S."/>
            <person name="Arai W."/>
            <person name="Tsubouchi T."/>
            <person name="Morono Y."/>
            <person name="Uchiyama I."/>
            <person name="Ito T."/>
            <person name="Fujiyama A."/>
            <person name="Inagaki F."/>
            <person name="Takami H."/>
        </authorList>
    </citation>
    <scope>NUCLEOTIDE SEQUENCE</scope>
    <source>
        <strain evidence="2">Expedition CK06-06</strain>
    </source>
</reference>
<evidence type="ECO:0000313" key="2">
    <source>
        <dbReference type="EMBL" id="GAH12615.1"/>
    </source>
</evidence>
<feature type="non-terminal residue" evidence="2">
    <location>
        <position position="257"/>
    </location>
</feature>
<dbReference type="Gene3D" id="2.60.120.200">
    <property type="match status" value="1"/>
</dbReference>
<dbReference type="SUPFAM" id="SSF49899">
    <property type="entry name" value="Concanavalin A-like lectins/glucanases"/>
    <property type="match status" value="1"/>
</dbReference>
<protein>
    <recommendedName>
        <fullName evidence="3">LamG-like jellyroll fold domain-containing protein</fullName>
    </recommendedName>
</protein>
<dbReference type="Pfam" id="PF13385">
    <property type="entry name" value="Laminin_G_3"/>
    <property type="match status" value="1"/>
</dbReference>
<comment type="caution">
    <text evidence="2">The sequence shown here is derived from an EMBL/GenBank/DDBJ whole genome shotgun (WGS) entry which is preliminary data.</text>
</comment>
<proteinExistence type="predicted"/>